<feature type="compositionally biased region" description="Basic residues" evidence="1">
    <location>
        <begin position="167"/>
        <end position="178"/>
    </location>
</feature>
<protein>
    <submittedName>
        <fullName evidence="2">Uncharacterized protein</fullName>
    </submittedName>
</protein>
<reference evidence="2" key="1">
    <citation type="submission" date="2024-03" db="EMBL/GenBank/DDBJ databases">
        <authorList>
            <consortium name="ELIXIR-Norway"/>
            <consortium name="Elixir Norway"/>
        </authorList>
    </citation>
    <scope>NUCLEOTIDE SEQUENCE</scope>
</reference>
<evidence type="ECO:0000313" key="3">
    <source>
        <dbReference type="Proteomes" id="UP001497522"/>
    </source>
</evidence>
<feature type="region of interest" description="Disordered" evidence="1">
    <location>
        <begin position="136"/>
        <end position="226"/>
    </location>
</feature>
<feature type="compositionally biased region" description="Polar residues" evidence="1">
    <location>
        <begin position="136"/>
        <end position="146"/>
    </location>
</feature>
<proteinExistence type="predicted"/>
<name>A0ABP1AJ01_9BRYO</name>
<dbReference type="EMBL" id="OZ023714">
    <property type="protein sequence ID" value="CAK9862525.1"/>
    <property type="molecule type" value="Genomic_DNA"/>
</dbReference>
<dbReference type="Proteomes" id="UP001497522">
    <property type="component" value="Chromosome 13"/>
</dbReference>
<evidence type="ECO:0000256" key="1">
    <source>
        <dbReference type="SAM" id="MobiDB-lite"/>
    </source>
</evidence>
<organism evidence="2 3">
    <name type="scientific">Sphagnum jensenii</name>
    <dbReference type="NCBI Taxonomy" id="128206"/>
    <lineage>
        <taxon>Eukaryota</taxon>
        <taxon>Viridiplantae</taxon>
        <taxon>Streptophyta</taxon>
        <taxon>Embryophyta</taxon>
        <taxon>Bryophyta</taxon>
        <taxon>Sphagnophytina</taxon>
        <taxon>Sphagnopsida</taxon>
        <taxon>Sphagnales</taxon>
        <taxon>Sphagnaceae</taxon>
        <taxon>Sphagnum</taxon>
    </lineage>
</organism>
<accession>A0ABP1AJ01</accession>
<keyword evidence="3" id="KW-1185">Reference proteome</keyword>
<feature type="compositionally biased region" description="Basic residues" evidence="1">
    <location>
        <begin position="197"/>
        <end position="210"/>
    </location>
</feature>
<evidence type="ECO:0000313" key="2">
    <source>
        <dbReference type="EMBL" id="CAK9862525.1"/>
    </source>
</evidence>
<gene>
    <name evidence="2" type="ORF">CSSPJE1EN2_LOCUS5520</name>
</gene>
<sequence length="268" mass="30612">MHTMLAPPHFGKKGCLQWRSIATPLVELKKVLADYNTSSLLWRTRKQSDQEENRVDDAPQSIHGLRLHRICTESLTAVVMIGAIIGEMIRKQKHAQTATPLAAADDDDKCCCHYDLHCDGTKFTKQQHAFGKQVSTIGKPRQTSVQPPHNPPPPHIDRRLQNFPQRSPKKIVMRKGKEHRGTAIVIVLEQQRENKNKASKHARSKKVRKKPNQEPTQKKPRRTKPATPLVELLELCYGRPQRRLKRRDFWRRSRCCCPAAAAAANEKS</sequence>